<dbReference type="InterPro" id="IPR043129">
    <property type="entry name" value="ATPase_NBD"/>
</dbReference>
<evidence type="ECO:0000313" key="3">
    <source>
        <dbReference type="Proteomes" id="UP000182517"/>
    </source>
</evidence>
<proteinExistence type="predicted"/>
<gene>
    <name evidence="2" type="ORF">A7E78_04930</name>
</gene>
<dbReference type="GO" id="GO:0016740">
    <property type="term" value="F:transferase activity"/>
    <property type="evidence" value="ECO:0007669"/>
    <property type="project" value="UniProtKB-KW"/>
</dbReference>
<keyword evidence="2" id="KW-0808">Transferase</keyword>
<dbReference type="GO" id="GO:0005829">
    <property type="term" value="C:cytosol"/>
    <property type="evidence" value="ECO:0007669"/>
    <property type="project" value="TreeGrafter"/>
</dbReference>
<dbReference type="KEGG" id="pef:A7E78_04930"/>
<dbReference type="STRING" id="1842532.A7E78_04930"/>
<evidence type="ECO:0000313" key="2">
    <source>
        <dbReference type="EMBL" id="APG27240.1"/>
    </source>
</evidence>
<feature type="domain" description="Gcp-like" evidence="1">
    <location>
        <begin position="36"/>
        <end position="225"/>
    </location>
</feature>
<dbReference type="NCBIfam" id="TIGR03725">
    <property type="entry name" value="T6A_YeaZ"/>
    <property type="match status" value="1"/>
</dbReference>
<protein>
    <submittedName>
        <fullName evidence="2">tRNA N6-adenosine(37)-N6-threonylcarbamoyltransferase complex dimerization subunit TsaB</fullName>
    </submittedName>
</protein>
<accession>A0A1L3GMW8</accession>
<dbReference type="GO" id="GO:0002949">
    <property type="term" value="P:tRNA threonylcarbamoyladenosine modification"/>
    <property type="evidence" value="ECO:0007669"/>
    <property type="project" value="InterPro"/>
</dbReference>
<dbReference type="CDD" id="cd24032">
    <property type="entry name" value="ASKHA_NBD_TsaB"/>
    <property type="match status" value="1"/>
</dbReference>
<dbReference type="OrthoDB" id="9809995at2"/>
<keyword evidence="3" id="KW-1185">Reference proteome</keyword>
<dbReference type="EMBL" id="CP015519">
    <property type="protein sequence ID" value="APG27240.1"/>
    <property type="molecule type" value="Genomic_DNA"/>
</dbReference>
<name>A0A1L3GMW8_9BACT</name>
<dbReference type="Proteomes" id="UP000182517">
    <property type="component" value="Chromosome"/>
</dbReference>
<sequence>MAECLLTIDTSTPAGSVALSRGDELVGEVLLNLRSTHSDRLLPAMQQLLREAELSLAELDAFGVVLGPGSFTGLRVGVATVKGLALATGKPVVGVSSLQTLALQAPYPAYPVSVWLDARKQEIYAGRYHWEGGLPVALDEERVAPPEVLLEEVSEEMLFVGSGAVAYRSLIVRRLGSRAHFVPWPLQQPRASSAAALALSAFRNRETIPLEVLEPRYIRLSEAEIMLAKRPADSPIEG</sequence>
<dbReference type="InterPro" id="IPR000905">
    <property type="entry name" value="Gcp-like_dom"/>
</dbReference>
<dbReference type="PANTHER" id="PTHR11735:SF11">
    <property type="entry name" value="TRNA THREONYLCARBAMOYLADENOSINE BIOSYNTHESIS PROTEIN TSAB"/>
    <property type="match status" value="1"/>
</dbReference>
<dbReference type="Gene3D" id="3.30.420.40">
    <property type="match status" value="2"/>
</dbReference>
<dbReference type="PANTHER" id="PTHR11735">
    <property type="entry name" value="TRNA N6-ADENOSINE THREONYLCARBAMOYLTRANSFERASE"/>
    <property type="match status" value="1"/>
</dbReference>
<dbReference type="SUPFAM" id="SSF53067">
    <property type="entry name" value="Actin-like ATPase domain"/>
    <property type="match status" value="2"/>
</dbReference>
<dbReference type="Pfam" id="PF00814">
    <property type="entry name" value="TsaD"/>
    <property type="match status" value="1"/>
</dbReference>
<dbReference type="InterPro" id="IPR022496">
    <property type="entry name" value="T6A_TsaB"/>
</dbReference>
<evidence type="ECO:0000259" key="1">
    <source>
        <dbReference type="Pfam" id="PF00814"/>
    </source>
</evidence>
<dbReference type="AlphaFoldDB" id="A0A1L3GMW8"/>
<organism evidence="2 3">
    <name type="scientific">Syntrophotalea acetylenivorans</name>
    <dbReference type="NCBI Taxonomy" id="1842532"/>
    <lineage>
        <taxon>Bacteria</taxon>
        <taxon>Pseudomonadati</taxon>
        <taxon>Thermodesulfobacteriota</taxon>
        <taxon>Desulfuromonadia</taxon>
        <taxon>Desulfuromonadales</taxon>
        <taxon>Syntrophotaleaceae</taxon>
        <taxon>Syntrophotalea</taxon>
    </lineage>
</organism>
<reference evidence="2 3" key="1">
    <citation type="journal article" date="2017" name="Genome Announc.">
        <title>Complete Genome Sequences of Two Acetylene-Fermenting Pelobacter acetylenicus Strains.</title>
        <authorList>
            <person name="Sutton J.M."/>
            <person name="Baesman S.M."/>
            <person name="Fierst J.L."/>
            <person name="Poret-Peterson A.T."/>
            <person name="Oremland R.S."/>
            <person name="Dunlap D.S."/>
            <person name="Akob D.M."/>
        </authorList>
    </citation>
    <scope>NUCLEOTIDE SEQUENCE [LARGE SCALE GENOMIC DNA]</scope>
    <source>
        <strain evidence="2 3">SFB93</strain>
    </source>
</reference>